<organism evidence="1 2">
    <name type="scientific">Bradyrhizobium betae</name>
    <dbReference type="NCBI Taxonomy" id="244734"/>
    <lineage>
        <taxon>Bacteria</taxon>
        <taxon>Pseudomonadati</taxon>
        <taxon>Pseudomonadota</taxon>
        <taxon>Alphaproteobacteria</taxon>
        <taxon>Hyphomicrobiales</taxon>
        <taxon>Nitrobacteraceae</taxon>
        <taxon>Bradyrhizobium</taxon>
    </lineage>
</organism>
<gene>
    <name evidence="1" type="ORF">B5V03_23750</name>
</gene>
<evidence type="ECO:0000313" key="2">
    <source>
        <dbReference type="Proteomes" id="UP000290819"/>
    </source>
</evidence>
<proteinExistence type="predicted"/>
<dbReference type="RefSeq" id="WP_129272851.1">
    <property type="nucleotide sequence ID" value="NZ_MZXW01000031.1"/>
</dbReference>
<dbReference type="Proteomes" id="UP000290819">
    <property type="component" value="Unassembled WGS sequence"/>
</dbReference>
<protein>
    <submittedName>
        <fullName evidence="1">Uncharacterized protein</fullName>
    </submittedName>
</protein>
<reference evidence="1 2" key="1">
    <citation type="submission" date="2017-03" db="EMBL/GenBank/DDBJ databases">
        <authorList>
            <person name="Safronova V.I."/>
            <person name="Sazanova A.L."/>
            <person name="Chirak E.R."/>
        </authorList>
    </citation>
    <scope>NUCLEOTIDE SEQUENCE [LARGE SCALE GENOMIC DNA]</scope>
    <source>
        <strain evidence="1 2">Opo-243</strain>
    </source>
</reference>
<accession>A0A4V1P562</accession>
<dbReference type="OrthoDB" id="8410490at2"/>
<keyword evidence="2" id="KW-1185">Reference proteome</keyword>
<name>A0A4V1P562_9BRAD</name>
<comment type="caution">
    <text evidence="1">The sequence shown here is derived from an EMBL/GenBank/DDBJ whole genome shotgun (WGS) entry which is preliminary data.</text>
</comment>
<dbReference type="EMBL" id="MZXW01000031">
    <property type="protein sequence ID" value="RXT42999.1"/>
    <property type="molecule type" value="Genomic_DNA"/>
</dbReference>
<dbReference type="AlphaFoldDB" id="A0A4V1P562"/>
<sequence length="81" mass="9125">MGTDSRQHLDSGSAWDRTYLESLIREDFERCHPGETLEDLKRRASFSKEDKGLLRDWMAVAEARAAAACKAKASPARSTIR</sequence>
<evidence type="ECO:0000313" key="1">
    <source>
        <dbReference type="EMBL" id="RXT42999.1"/>
    </source>
</evidence>